<keyword evidence="1" id="KW-0489">Methyltransferase</keyword>
<dbReference type="PANTHER" id="PTHR14614">
    <property type="entry name" value="HEPATOCELLULAR CARCINOMA-ASSOCIATED ANTIGEN"/>
    <property type="match status" value="1"/>
</dbReference>
<dbReference type="Pfam" id="PF10294">
    <property type="entry name" value="Methyltransf_16"/>
    <property type="match status" value="1"/>
</dbReference>
<proteinExistence type="predicted"/>
<evidence type="ECO:0000313" key="1">
    <source>
        <dbReference type="EMBL" id="ROR01768.1"/>
    </source>
</evidence>
<dbReference type="InterPro" id="IPR019410">
    <property type="entry name" value="Methyltransf_16"/>
</dbReference>
<dbReference type="Proteomes" id="UP000276223">
    <property type="component" value="Unassembled WGS sequence"/>
</dbReference>
<name>A0A3N1VL80_9BACT</name>
<gene>
    <name evidence="1" type="ORF">EDC27_0954</name>
</gene>
<dbReference type="GO" id="GO:0032259">
    <property type="term" value="P:methylation"/>
    <property type="evidence" value="ECO:0007669"/>
    <property type="project" value="UniProtKB-KW"/>
</dbReference>
<dbReference type="EMBL" id="RJVA01000010">
    <property type="protein sequence ID" value="ROR01768.1"/>
    <property type="molecule type" value="Genomic_DNA"/>
</dbReference>
<sequence length="233" mass="25998">MDNGELTRILATLQAKYRTETVNVKIGSDLLRILQLADFEDYVGKLAQKEYLTLEDLPLWAKVWEASFVMASYWAHQPVVPGRRILEIGTGIGVLGVFMASKGHRVTLSDINEDALLFARANVLLNGCEGNADVQRIDWNDTFLGEPYHVIVGSEVVYDRATYPALVRFLDQALVPGGTIFLAKNTQLQAPGFFAELVTRFAYKEKIIPFEGHDEISGVALYAIRRRGETTCS</sequence>
<protein>
    <submittedName>
        <fullName evidence="1">Lysine methyltransferase</fullName>
    </submittedName>
</protein>
<accession>A0A3N1VL80</accession>
<evidence type="ECO:0000313" key="2">
    <source>
        <dbReference type="Proteomes" id="UP000276223"/>
    </source>
</evidence>
<comment type="caution">
    <text evidence="1">The sequence shown here is derived from an EMBL/GenBank/DDBJ whole genome shotgun (WGS) entry which is preliminary data.</text>
</comment>
<dbReference type="SUPFAM" id="SSF53335">
    <property type="entry name" value="S-adenosyl-L-methionine-dependent methyltransferases"/>
    <property type="match status" value="1"/>
</dbReference>
<dbReference type="GO" id="GO:0008168">
    <property type="term" value="F:methyltransferase activity"/>
    <property type="evidence" value="ECO:0007669"/>
    <property type="project" value="UniProtKB-KW"/>
</dbReference>
<keyword evidence="1" id="KW-0808">Transferase</keyword>
<keyword evidence="2" id="KW-1185">Reference proteome</keyword>
<dbReference type="InterPro" id="IPR029063">
    <property type="entry name" value="SAM-dependent_MTases_sf"/>
</dbReference>
<dbReference type="Gene3D" id="3.40.50.150">
    <property type="entry name" value="Vaccinia Virus protein VP39"/>
    <property type="match status" value="1"/>
</dbReference>
<dbReference type="AlphaFoldDB" id="A0A3N1VL80"/>
<reference evidence="1 2" key="1">
    <citation type="submission" date="2018-11" db="EMBL/GenBank/DDBJ databases">
        <title>Genomic Encyclopedia of Type Strains, Phase IV (KMG-IV): sequencing the most valuable type-strain genomes for metagenomic binning, comparative biology and taxonomic classification.</title>
        <authorList>
            <person name="Goeker M."/>
        </authorList>
    </citation>
    <scope>NUCLEOTIDE SEQUENCE [LARGE SCALE GENOMIC DNA]</scope>
    <source>
        <strain evidence="1 2">DSM 22027</strain>
    </source>
</reference>
<dbReference type="CDD" id="cd02440">
    <property type="entry name" value="AdoMet_MTases"/>
    <property type="match status" value="1"/>
</dbReference>
<organism evidence="1 2">
    <name type="scientific">Desulfosoma caldarium</name>
    <dbReference type="NCBI Taxonomy" id="610254"/>
    <lineage>
        <taxon>Bacteria</taxon>
        <taxon>Pseudomonadati</taxon>
        <taxon>Thermodesulfobacteriota</taxon>
        <taxon>Syntrophobacteria</taxon>
        <taxon>Syntrophobacterales</taxon>
        <taxon>Syntrophobacteraceae</taxon>
        <taxon>Desulfosoma</taxon>
    </lineage>
</organism>